<proteinExistence type="predicted"/>
<dbReference type="Gene3D" id="3.10.180.10">
    <property type="entry name" value="2,3-Dihydroxybiphenyl 1,2-Dioxygenase, domain 1"/>
    <property type="match status" value="1"/>
</dbReference>
<dbReference type="PROSITE" id="PS51819">
    <property type="entry name" value="VOC"/>
    <property type="match status" value="1"/>
</dbReference>
<dbReference type="Pfam" id="PF00903">
    <property type="entry name" value="Glyoxalase"/>
    <property type="match status" value="1"/>
</dbReference>
<dbReference type="InterPro" id="IPR004360">
    <property type="entry name" value="Glyas_Fos-R_dOase_dom"/>
</dbReference>
<evidence type="ECO:0000313" key="3">
    <source>
        <dbReference type="Proteomes" id="UP000229740"/>
    </source>
</evidence>
<dbReference type="SUPFAM" id="SSF54593">
    <property type="entry name" value="Glyoxalase/Bleomycin resistance protein/Dihydroxybiphenyl dioxygenase"/>
    <property type="match status" value="1"/>
</dbReference>
<evidence type="ECO:0000259" key="1">
    <source>
        <dbReference type="PROSITE" id="PS51819"/>
    </source>
</evidence>
<reference evidence="2 3" key="1">
    <citation type="submission" date="2017-10" db="EMBL/GenBank/DDBJ databases">
        <title>Novel microbial diversity and functional potential in the marine mammal oral microbiome.</title>
        <authorList>
            <person name="Dudek N.K."/>
            <person name="Sun C.L."/>
            <person name="Burstein D."/>
            <person name="Kantor R.S."/>
            <person name="Aliaga Goltsman D.S."/>
            <person name="Bik E.M."/>
            <person name="Thomas B.C."/>
            <person name="Banfield J.F."/>
            <person name="Relman D.A."/>
        </authorList>
    </citation>
    <scope>NUCLEOTIDE SEQUENCE [LARGE SCALE GENOMIC DNA]</scope>
    <source>
        <strain evidence="2">DOLZORAL124_49_17</strain>
    </source>
</reference>
<evidence type="ECO:0000313" key="2">
    <source>
        <dbReference type="EMBL" id="PID55854.1"/>
    </source>
</evidence>
<sequence length="134" mass="15008">MITGLEHIGLMAESPVTLAEWYVNTLDFREIFRTEGDTPIVFIAGAQSGILEFIPRKHGADLPKDHKQQVHLALSVENFEAARAKLLQAGVEFPEPPFDLFHGGKTVFFEDPEGNRIQIVYRPKALEELGHADL</sequence>
<gene>
    <name evidence="2" type="ORF">CSB45_14190</name>
</gene>
<feature type="domain" description="VOC" evidence="1">
    <location>
        <begin position="4"/>
        <end position="122"/>
    </location>
</feature>
<protein>
    <recommendedName>
        <fullName evidence="1">VOC domain-containing protein</fullName>
    </recommendedName>
</protein>
<dbReference type="InterPro" id="IPR029068">
    <property type="entry name" value="Glyas_Bleomycin-R_OHBP_Dase"/>
</dbReference>
<accession>A0A2G6E1A8</accession>
<dbReference type="EMBL" id="PDPS01000042">
    <property type="protein sequence ID" value="PID55854.1"/>
    <property type="molecule type" value="Genomic_DNA"/>
</dbReference>
<organism evidence="2 3">
    <name type="scientific">candidate division KSB3 bacterium</name>
    <dbReference type="NCBI Taxonomy" id="2044937"/>
    <lineage>
        <taxon>Bacteria</taxon>
        <taxon>candidate division KSB3</taxon>
    </lineage>
</organism>
<dbReference type="InterPro" id="IPR037523">
    <property type="entry name" value="VOC_core"/>
</dbReference>
<dbReference type="CDD" id="cd06587">
    <property type="entry name" value="VOC"/>
    <property type="match status" value="1"/>
</dbReference>
<dbReference type="AlphaFoldDB" id="A0A2G6E1A8"/>
<dbReference type="Proteomes" id="UP000229740">
    <property type="component" value="Unassembled WGS sequence"/>
</dbReference>
<name>A0A2G6E1A8_9BACT</name>
<comment type="caution">
    <text evidence="2">The sequence shown here is derived from an EMBL/GenBank/DDBJ whole genome shotgun (WGS) entry which is preliminary data.</text>
</comment>